<dbReference type="InterPro" id="IPR032675">
    <property type="entry name" value="LRR_dom_sf"/>
</dbReference>
<evidence type="ECO:0000313" key="2">
    <source>
        <dbReference type="Proteomes" id="UP001498398"/>
    </source>
</evidence>
<dbReference type="Proteomes" id="UP001498398">
    <property type="component" value="Unassembled WGS sequence"/>
</dbReference>
<organism evidence="1 2">
    <name type="scientific">Marasmiellus scandens</name>
    <dbReference type="NCBI Taxonomy" id="2682957"/>
    <lineage>
        <taxon>Eukaryota</taxon>
        <taxon>Fungi</taxon>
        <taxon>Dikarya</taxon>
        <taxon>Basidiomycota</taxon>
        <taxon>Agaricomycotina</taxon>
        <taxon>Agaricomycetes</taxon>
        <taxon>Agaricomycetidae</taxon>
        <taxon>Agaricales</taxon>
        <taxon>Marasmiineae</taxon>
        <taxon>Omphalotaceae</taxon>
        <taxon>Marasmiellus</taxon>
    </lineage>
</organism>
<keyword evidence="2" id="KW-1185">Reference proteome</keyword>
<name>A0ABR1IRA4_9AGAR</name>
<protein>
    <submittedName>
        <fullName evidence="1">Uncharacterized protein</fullName>
    </submittedName>
</protein>
<comment type="caution">
    <text evidence="1">The sequence shown here is derived from an EMBL/GenBank/DDBJ whole genome shotgun (WGS) entry which is preliminary data.</text>
</comment>
<proteinExistence type="predicted"/>
<sequence>MKFSSSPVFPLLHTITWDGFREYGLHDVVMFLHEGIRKCVLWGRSNGLSDPGVELLLTALQHHTPSLVALEVNFPPRPTLLDPLINLIGSLKSLVHLKVPGFRDTSRILSSIQNPSALKTLEFMTGFFGLEAGGVATINDVLVHYTGVGDAFSQLERLRADLRNYKAIYPFFLGQGNFQCLTTVFVYVYAIDEPKSISGLFQGIAQTCPRMTQLRVQYSPSHCGRVEPQEVNIEFEDWSSILACKEITVFRFHTPYPLDLADHDIADIGLAWPRLETFDLFLNSEYFRTGPPLKNSPSLLSVFYLTRLCPNLKVVRLNLDDYPLSKTPPFTTENLPVQFHSDDLRVAVLDSLHIGPGIINQGDELIWPRLLGQICPPHCELSRDRQRVLSAYSNPAEDQKWRTILKLFPQFSELYSDLRSKDERIGALEQEVLSLTALKSPTG</sequence>
<reference evidence="1 2" key="1">
    <citation type="submission" date="2024-01" db="EMBL/GenBank/DDBJ databases">
        <title>A draft genome for the cacao thread blight pathogen Marasmiellus scandens.</title>
        <authorList>
            <person name="Baruah I.K."/>
            <person name="Leung J."/>
            <person name="Bukari Y."/>
            <person name="Amoako-Attah I."/>
            <person name="Meinhardt L.W."/>
            <person name="Bailey B.A."/>
            <person name="Cohen S.P."/>
        </authorList>
    </citation>
    <scope>NUCLEOTIDE SEQUENCE [LARGE SCALE GENOMIC DNA]</scope>
    <source>
        <strain evidence="1 2">GH-19</strain>
    </source>
</reference>
<evidence type="ECO:0000313" key="1">
    <source>
        <dbReference type="EMBL" id="KAK7437154.1"/>
    </source>
</evidence>
<dbReference type="EMBL" id="JBANRG010000088">
    <property type="protein sequence ID" value="KAK7437154.1"/>
    <property type="molecule type" value="Genomic_DNA"/>
</dbReference>
<dbReference type="Gene3D" id="3.80.10.10">
    <property type="entry name" value="Ribonuclease Inhibitor"/>
    <property type="match status" value="1"/>
</dbReference>
<gene>
    <name evidence="1" type="ORF">VKT23_018781</name>
</gene>
<dbReference type="SUPFAM" id="SSF52047">
    <property type="entry name" value="RNI-like"/>
    <property type="match status" value="1"/>
</dbReference>
<accession>A0ABR1IRA4</accession>